<dbReference type="PROSITE" id="PS51192">
    <property type="entry name" value="HELICASE_ATP_BIND_1"/>
    <property type="match status" value="1"/>
</dbReference>
<dbReference type="Proteomes" id="UP000182654">
    <property type="component" value="Chromosome I"/>
</dbReference>
<dbReference type="EMBL" id="LT629708">
    <property type="protein sequence ID" value="SDP11019.1"/>
    <property type="molecule type" value="Genomic_DNA"/>
</dbReference>
<dbReference type="Pfam" id="PF04851">
    <property type="entry name" value="ResIII"/>
    <property type="match status" value="1"/>
</dbReference>
<dbReference type="PROSITE" id="PS51194">
    <property type="entry name" value="HELICASE_CTER"/>
    <property type="match status" value="1"/>
</dbReference>
<dbReference type="SUPFAM" id="SSF52540">
    <property type="entry name" value="P-loop containing nucleoside triphosphate hydrolases"/>
    <property type="match status" value="1"/>
</dbReference>
<gene>
    <name evidence="7" type="ORF">BFN10_08740</name>
    <name evidence="8" type="ORF">SAMN04490184_2317</name>
</gene>
<dbReference type="AlphaFoldDB" id="A0A1H0Q309"/>
<dbReference type="SMART" id="SM00487">
    <property type="entry name" value="DEXDc"/>
    <property type="match status" value="1"/>
</dbReference>
<feature type="domain" description="Helicase C-terminal" evidence="6">
    <location>
        <begin position="356"/>
        <end position="508"/>
    </location>
</feature>
<dbReference type="RefSeq" id="WP_071489337.1">
    <property type="nucleotide sequence ID" value="NZ_LT629708.1"/>
</dbReference>
<dbReference type="Gene3D" id="3.40.50.300">
    <property type="entry name" value="P-loop containing nucleotide triphosphate hydrolases"/>
    <property type="match status" value="2"/>
</dbReference>
<keyword evidence="1" id="KW-0547">Nucleotide-binding</keyword>
<dbReference type="InterPro" id="IPR001650">
    <property type="entry name" value="Helicase_C-like"/>
</dbReference>
<dbReference type="GO" id="GO:0016787">
    <property type="term" value="F:hydrolase activity"/>
    <property type="evidence" value="ECO:0007669"/>
    <property type="project" value="UniProtKB-KW"/>
</dbReference>
<dbReference type="InterPro" id="IPR014001">
    <property type="entry name" value="Helicase_ATP-bd"/>
</dbReference>
<sequence length="826" mass="95388">MQELTIKELAKTRFKDIYMELLRGSEMSDGDTVKLLAIAVLLLNHKAPEIKRLGYRVTLFYGNLTGRYEPLYDVSINSGLLPVSAVLGKSFEKDERLSRSFIQNIVSSYVDTFRDQGMVLTEQQDTLRTFVQDEYENSSVVIAPTSYGKSELIIKSVKDNPSKRILILVPSKALLAQTKKRLIYSDIPKLGKVVTHPEMYSPERNNRTFVLTQERLNRLLNEYSGLYFDMVFVDEAHNLLQGDSRNELLATMLCILGARNSQTSFKFLTPFLCNELNVRVRYLDMTPKGFRVDEYIKSERFYTRDFRTGKNDGKLKLYDHFLNQWLEIDRKHKNCFDLIKRESLAKNIIYGNTKKKIEQFAVELANTLPDIDCPLVQRACDELEETFDKRYRLISCLRRGVMYHHGSIPDTIRLYLENLFHQSKAMKYLVCNSTLLEGVNLPIERLFIFDYSKGRGNLTSSQFKNLIGRVNRFSEVFAPEAGTTLKKLESSIYLLGVDGFTNKKSNLQTFYEKNVNVSKVDEDSVSNVLLQETAILDGPMADRHRDAVARLENLQPGIVTGQECEYVKTQVGQLLIANSVSEIDVFATEEQIDSAISTSVEEYGLIDSADRLLLEIKSCFVDNFDDKRKYSDLKRLQNKATIDFYAMFLDWKLKKYSLKQILRYTLKYWRELPEKKGTDYVYVANWGDTKFGNSQFPYWVRISTKDDVERVNLAIVRLKEEDDFFDNKIFKFVEVLNGVGAIDPAFYKRMKYGTTDDAKIKLIREGYSRGLSELLLDRYPQYVRLDRNGEIQVSSRVIGLMRDNEESDLLIFEAQMNLKAVPEPAA</sequence>
<dbReference type="GO" id="GO:0003677">
    <property type="term" value="F:DNA binding"/>
    <property type="evidence" value="ECO:0007669"/>
    <property type="project" value="InterPro"/>
</dbReference>
<evidence type="ECO:0000256" key="2">
    <source>
        <dbReference type="ARBA" id="ARBA00022801"/>
    </source>
</evidence>
<dbReference type="EMBL" id="MDGK01000017">
    <property type="protein sequence ID" value="OIN10769.1"/>
    <property type="molecule type" value="Genomic_DNA"/>
</dbReference>
<keyword evidence="10" id="KW-1185">Reference proteome</keyword>
<keyword evidence="3 7" id="KW-0347">Helicase</keyword>
<dbReference type="PANTHER" id="PTHR47961">
    <property type="entry name" value="DNA POLYMERASE THETA, PUTATIVE (AFU_ORTHOLOGUE AFUA_1G05260)-RELATED"/>
    <property type="match status" value="1"/>
</dbReference>
<dbReference type="Proteomes" id="UP000181686">
    <property type="component" value="Unassembled WGS sequence"/>
</dbReference>
<evidence type="ECO:0000313" key="10">
    <source>
        <dbReference type="Proteomes" id="UP000182654"/>
    </source>
</evidence>
<reference evidence="8 10" key="2">
    <citation type="submission" date="2016-10" db="EMBL/GenBank/DDBJ databases">
        <authorList>
            <person name="Varghese N."/>
            <person name="Submissions S."/>
        </authorList>
    </citation>
    <scope>NUCLEOTIDE SEQUENCE [LARGE SCALE GENOMIC DNA]</scope>
    <source>
        <strain evidence="8 10">BS2774</strain>
    </source>
</reference>
<dbReference type="SMART" id="SM00490">
    <property type="entry name" value="HELICc"/>
    <property type="match status" value="1"/>
</dbReference>
<dbReference type="InterPro" id="IPR006935">
    <property type="entry name" value="Helicase/UvrB_N"/>
</dbReference>
<evidence type="ECO:0000259" key="5">
    <source>
        <dbReference type="PROSITE" id="PS51192"/>
    </source>
</evidence>
<dbReference type="InterPro" id="IPR050474">
    <property type="entry name" value="Hel308_SKI2-like"/>
</dbReference>
<evidence type="ECO:0000256" key="3">
    <source>
        <dbReference type="ARBA" id="ARBA00022806"/>
    </source>
</evidence>
<accession>A0A1H0Q309</accession>
<evidence type="ECO:0000259" key="6">
    <source>
        <dbReference type="PROSITE" id="PS51194"/>
    </source>
</evidence>
<name>A0A1H0Q309_9PSED</name>
<evidence type="ECO:0000256" key="1">
    <source>
        <dbReference type="ARBA" id="ARBA00022741"/>
    </source>
</evidence>
<evidence type="ECO:0000313" key="9">
    <source>
        <dbReference type="Proteomes" id="UP000181686"/>
    </source>
</evidence>
<keyword evidence="4" id="KW-0067">ATP-binding</keyword>
<protein>
    <submittedName>
        <fullName evidence="8">Helicase conserved C-terminal domain-containing protein</fullName>
    </submittedName>
    <submittedName>
        <fullName evidence="7">RNA helicase</fullName>
    </submittedName>
</protein>
<organism evidence="7 9">
    <name type="scientific">Pseudomonas extremorientalis</name>
    <dbReference type="NCBI Taxonomy" id="169669"/>
    <lineage>
        <taxon>Bacteria</taxon>
        <taxon>Pseudomonadati</taxon>
        <taxon>Pseudomonadota</taxon>
        <taxon>Gammaproteobacteria</taxon>
        <taxon>Pseudomonadales</taxon>
        <taxon>Pseudomonadaceae</taxon>
        <taxon>Pseudomonas</taxon>
    </lineage>
</organism>
<dbReference type="PANTHER" id="PTHR47961:SF6">
    <property type="entry name" value="DNA-DIRECTED DNA POLYMERASE"/>
    <property type="match status" value="1"/>
</dbReference>
<dbReference type="InterPro" id="IPR027417">
    <property type="entry name" value="P-loop_NTPase"/>
</dbReference>
<proteinExistence type="predicted"/>
<dbReference type="GO" id="GO:0004386">
    <property type="term" value="F:helicase activity"/>
    <property type="evidence" value="ECO:0007669"/>
    <property type="project" value="UniProtKB-KW"/>
</dbReference>
<reference evidence="7 9" key="1">
    <citation type="submission" date="2016-08" db="EMBL/GenBank/DDBJ databases">
        <title>Draft genome sequence of the type strain of Pseudomonas extremorientalis LMG 19695T isolated from drinking water reservoir.</title>
        <authorList>
            <person name="Tambong J.T."/>
        </authorList>
    </citation>
    <scope>NUCLEOTIDE SEQUENCE [LARGE SCALE GENOMIC DNA]</scope>
    <source>
        <strain evidence="7 9">LMG 19695</strain>
    </source>
</reference>
<evidence type="ECO:0000313" key="7">
    <source>
        <dbReference type="EMBL" id="OIN10769.1"/>
    </source>
</evidence>
<evidence type="ECO:0000256" key="4">
    <source>
        <dbReference type="ARBA" id="ARBA00022840"/>
    </source>
</evidence>
<feature type="domain" description="Helicase ATP-binding" evidence="5">
    <location>
        <begin position="130"/>
        <end position="251"/>
    </location>
</feature>
<dbReference type="GO" id="GO:0005524">
    <property type="term" value="F:ATP binding"/>
    <property type="evidence" value="ECO:0007669"/>
    <property type="project" value="UniProtKB-KW"/>
</dbReference>
<keyword evidence="2" id="KW-0378">Hydrolase</keyword>
<evidence type="ECO:0000313" key="8">
    <source>
        <dbReference type="EMBL" id="SDP11019.1"/>
    </source>
</evidence>